<organism evidence="1 2">
    <name type="scientific">Caballeronia insecticola</name>
    <dbReference type="NCBI Taxonomy" id="758793"/>
    <lineage>
        <taxon>Bacteria</taxon>
        <taxon>Pseudomonadati</taxon>
        <taxon>Pseudomonadota</taxon>
        <taxon>Betaproteobacteria</taxon>
        <taxon>Burkholderiales</taxon>
        <taxon>Burkholderiaceae</taxon>
        <taxon>Caballeronia</taxon>
    </lineage>
</organism>
<name>R4WIK9_9BURK</name>
<reference evidence="1 2" key="1">
    <citation type="journal article" date="2013" name="Genome Announc.">
        <title>Complete Genome Sequence of Burkholderia sp. Strain RPE64, Bacterial Symbiont of the Bean Bug Riptortus pedestris.</title>
        <authorList>
            <person name="Shibata T.F."/>
            <person name="Maeda T."/>
            <person name="Nikoh N."/>
            <person name="Yamaguchi K."/>
            <person name="Oshima K."/>
            <person name="Hattori M."/>
            <person name="Nishiyama T."/>
            <person name="Hasebe M."/>
            <person name="Fukatsu T."/>
            <person name="Kikuchi Y."/>
            <person name="Shigenobu S."/>
        </authorList>
    </citation>
    <scope>NUCLEOTIDE SEQUENCE [LARGE SCALE GENOMIC DNA]</scope>
</reference>
<reference evidence="1 2" key="2">
    <citation type="journal article" date="2018" name="Int. J. Syst. Evol. Microbiol.">
        <title>Burkholderia insecticola sp. nov., a gut symbiotic bacterium of the bean bug Riptortus pedestris.</title>
        <authorList>
            <person name="Takeshita K."/>
            <person name="Tamaki H."/>
            <person name="Ohbayashi T."/>
            <person name="Meng X.-Y."/>
            <person name="Sone T."/>
            <person name="Mitani Y."/>
            <person name="Peeters C."/>
            <person name="Kikuchi Y."/>
            <person name="Vandamme P."/>
        </authorList>
    </citation>
    <scope>NUCLEOTIDE SEQUENCE [LARGE SCALE GENOMIC DNA]</scope>
    <source>
        <strain evidence="1">RPE64</strain>
    </source>
</reference>
<accession>R4WIK9</accession>
<gene>
    <name evidence="1" type="ORF">BRPE64_ACDS24540</name>
</gene>
<dbReference type="HOGENOM" id="CLU_2987778_0_0_4"/>
<dbReference type="Proteomes" id="UP000013966">
    <property type="component" value="Chromosome 1"/>
</dbReference>
<evidence type="ECO:0000313" key="1">
    <source>
        <dbReference type="EMBL" id="BAN24208.1"/>
    </source>
</evidence>
<keyword evidence="2" id="KW-1185">Reference proteome</keyword>
<proteinExistence type="predicted"/>
<dbReference type="KEGG" id="buo:BRPE64_ACDS24540"/>
<dbReference type="EMBL" id="AP013058">
    <property type="protein sequence ID" value="BAN24208.1"/>
    <property type="molecule type" value="Genomic_DNA"/>
</dbReference>
<evidence type="ECO:0000313" key="2">
    <source>
        <dbReference type="Proteomes" id="UP000013966"/>
    </source>
</evidence>
<sequence>MEFQWVRSHPAIIAAGFGAVLGRRTARTASIRVRGGGVTIAVCPAARRGRSRGAPIR</sequence>
<dbReference type="AlphaFoldDB" id="R4WIK9"/>
<protein>
    <submittedName>
        <fullName evidence="1">Uncharacterized protein</fullName>
    </submittedName>
</protein>